<evidence type="ECO:0000256" key="1">
    <source>
        <dbReference type="ARBA" id="ARBA00006581"/>
    </source>
</evidence>
<comment type="caution">
    <text evidence="8">The sequence shown here is derived from an EMBL/GenBank/DDBJ whole genome shotgun (WGS) entry which is preliminary data.</text>
</comment>
<feature type="binding site" evidence="5">
    <location>
        <position position="75"/>
    </location>
    <ligand>
        <name>substrate</name>
    </ligand>
</feature>
<feature type="region of interest" description="Disordered" evidence="6">
    <location>
        <begin position="127"/>
        <end position="150"/>
    </location>
</feature>
<comment type="similarity">
    <text evidence="1 5">Belongs to the dUTPase family.</text>
</comment>
<keyword evidence="2 5" id="KW-0378">Hydrolase</keyword>
<feature type="binding site" evidence="5">
    <location>
        <begin position="79"/>
        <end position="81"/>
    </location>
    <ligand>
        <name>substrate</name>
    </ligand>
</feature>
<dbReference type="Proteomes" id="UP000294682">
    <property type="component" value="Unassembled WGS sequence"/>
</dbReference>
<dbReference type="Pfam" id="PF00692">
    <property type="entry name" value="dUTPase"/>
    <property type="match status" value="1"/>
</dbReference>
<name>A0A9X8UHR9_9FIRM</name>
<dbReference type="EMBL" id="SLUK01000014">
    <property type="protein sequence ID" value="TCL41346.1"/>
    <property type="molecule type" value="Genomic_DNA"/>
</dbReference>
<keyword evidence="3 5" id="KW-0546">Nucleotide metabolism</keyword>
<feature type="binding site" evidence="5">
    <location>
        <begin position="62"/>
        <end position="64"/>
    </location>
    <ligand>
        <name>substrate</name>
    </ligand>
</feature>
<evidence type="ECO:0000313" key="8">
    <source>
        <dbReference type="EMBL" id="TCL41346.1"/>
    </source>
</evidence>
<dbReference type="CDD" id="cd07557">
    <property type="entry name" value="trimeric_dUTPase"/>
    <property type="match status" value="1"/>
</dbReference>
<accession>A0A9X8UHR9</accession>
<dbReference type="InterPro" id="IPR029054">
    <property type="entry name" value="dUTPase-like"/>
</dbReference>
<proteinExistence type="inferred from homology"/>
<dbReference type="InterPro" id="IPR036157">
    <property type="entry name" value="dUTPase-like_sf"/>
</dbReference>
<dbReference type="NCBIfam" id="TIGR00576">
    <property type="entry name" value="dut"/>
    <property type="match status" value="1"/>
</dbReference>
<feature type="domain" description="dUTPase-like" evidence="7">
    <location>
        <begin position="9"/>
        <end position="141"/>
    </location>
</feature>
<dbReference type="GO" id="GO:0046081">
    <property type="term" value="P:dUTP catabolic process"/>
    <property type="evidence" value="ECO:0007669"/>
    <property type="project" value="InterPro"/>
</dbReference>
<dbReference type="GO" id="GO:0006226">
    <property type="term" value="P:dUMP biosynthetic process"/>
    <property type="evidence" value="ECO:0007669"/>
    <property type="project" value="UniProtKB-UniRule"/>
</dbReference>
<dbReference type="EC" id="3.6.1.23" evidence="5"/>
<protein>
    <recommendedName>
        <fullName evidence="5">Deoxyuridine 5'-triphosphate nucleotidohydrolase</fullName>
        <shortName evidence="5">dUTPase</shortName>
        <ecNumber evidence="5">3.6.1.23</ecNumber>
    </recommendedName>
    <alternativeName>
        <fullName evidence="5">dUTP pyrophosphatase</fullName>
    </alternativeName>
</protein>
<dbReference type="GO" id="GO:0004170">
    <property type="term" value="F:dUTP diphosphatase activity"/>
    <property type="evidence" value="ECO:0007669"/>
    <property type="project" value="UniProtKB-UniRule"/>
</dbReference>
<evidence type="ECO:0000259" key="7">
    <source>
        <dbReference type="Pfam" id="PF00692"/>
    </source>
</evidence>
<keyword evidence="9" id="KW-1185">Reference proteome</keyword>
<dbReference type="AlphaFoldDB" id="A0A9X8UHR9"/>
<keyword evidence="5" id="KW-0479">Metal-binding</keyword>
<evidence type="ECO:0000256" key="2">
    <source>
        <dbReference type="ARBA" id="ARBA00022801"/>
    </source>
</evidence>
<comment type="cofactor">
    <cofactor evidence="5">
        <name>Mg(2+)</name>
        <dbReference type="ChEBI" id="CHEBI:18420"/>
    </cofactor>
</comment>
<gene>
    <name evidence="5" type="primary">dut</name>
    <name evidence="8" type="ORF">EDD78_11451</name>
</gene>
<evidence type="ECO:0000256" key="5">
    <source>
        <dbReference type="HAMAP-Rule" id="MF_00116"/>
    </source>
</evidence>
<evidence type="ECO:0000313" key="9">
    <source>
        <dbReference type="Proteomes" id="UP000294682"/>
    </source>
</evidence>
<comment type="function">
    <text evidence="5">This enzyme is involved in nucleotide metabolism: it produces dUMP, the immediate precursor of thymidine nucleotides and it decreases the intracellular concentration of dUTP so that uracil cannot be incorporated into DNA.</text>
</comment>
<evidence type="ECO:0000256" key="3">
    <source>
        <dbReference type="ARBA" id="ARBA00023080"/>
    </source>
</evidence>
<organism evidence="8 9">
    <name type="scientific">Harryflintia acetispora</name>
    <dbReference type="NCBI Taxonomy" id="1849041"/>
    <lineage>
        <taxon>Bacteria</taxon>
        <taxon>Bacillati</taxon>
        <taxon>Bacillota</taxon>
        <taxon>Clostridia</taxon>
        <taxon>Eubacteriales</taxon>
        <taxon>Oscillospiraceae</taxon>
        <taxon>Harryflintia</taxon>
    </lineage>
</organism>
<dbReference type="PANTHER" id="PTHR11241:SF0">
    <property type="entry name" value="DEOXYURIDINE 5'-TRIPHOSPHATE NUCLEOTIDOHYDROLASE"/>
    <property type="match status" value="1"/>
</dbReference>
<comment type="caution">
    <text evidence="5">Lacks conserved residue(s) required for the propagation of feature annotation.</text>
</comment>
<dbReference type="InterPro" id="IPR008181">
    <property type="entry name" value="dUTPase"/>
</dbReference>
<feature type="compositionally biased region" description="Gly residues" evidence="6">
    <location>
        <begin position="133"/>
        <end position="150"/>
    </location>
</feature>
<dbReference type="NCBIfam" id="NF001862">
    <property type="entry name" value="PRK00601.1"/>
    <property type="match status" value="1"/>
</dbReference>
<dbReference type="HAMAP" id="MF_00116">
    <property type="entry name" value="dUTPase_bact"/>
    <property type="match status" value="1"/>
</dbReference>
<sequence length="150" mass="15619">MIKRLSETAVLPARATGGSAGYDLCADIRSPVTILPGETQRLGSGIAIALPDPGYVALIFGRSGLGNKHGLTPANAVGVIDSDYRGELIIGLRNHSKEPYTVQPGERIAQLVVLPVHTPELCEVESLDETERGAGGFGSTGRGTLGGEKQ</sequence>
<evidence type="ECO:0000256" key="6">
    <source>
        <dbReference type="SAM" id="MobiDB-lite"/>
    </source>
</evidence>
<reference evidence="8 9" key="1">
    <citation type="submission" date="2019-03" db="EMBL/GenBank/DDBJ databases">
        <title>Genomic Encyclopedia of Type Strains, Phase IV (KMG-IV): sequencing the most valuable type-strain genomes for metagenomic binning, comparative biology and taxonomic classification.</title>
        <authorList>
            <person name="Goeker M."/>
        </authorList>
    </citation>
    <scope>NUCLEOTIDE SEQUENCE [LARGE SCALE GENOMIC DNA]</scope>
    <source>
        <strain evidence="8 9">DSM 100433</strain>
    </source>
</reference>
<dbReference type="Gene3D" id="2.70.40.10">
    <property type="match status" value="1"/>
</dbReference>
<comment type="pathway">
    <text evidence="5">Pyrimidine metabolism; dUMP biosynthesis; dUMP from dCTP (dUTP route): step 2/2.</text>
</comment>
<keyword evidence="5" id="KW-0460">Magnesium</keyword>
<dbReference type="InterPro" id="IPR033704">
    <property type="entry name" value="dUTPase_trimeric"/>
</dbReference>
<dbReference type="SUPFAM" id="SSF51283">
    <property type="entry name" value="dUTPase-like"/>
    <property type="match status" value="1"/>
</dbReference>
<dbReference type="GO" id="GO:0000287">
    <property type="term" value="F:magnesium ion binding"/>
    <property type="evidence" value="ECO:0007669"/>
    <property type="project" value="UniProtKB-UniRule"/>
</dbReference>
<evidence type="ECO:0000256" key="4">
    <source>
        <dbReference type="ARBA" id="ARBA00047686"/>
    </source>
</evidence>
<dbReference type="PANTHER" id="PTHR11241">
    <property type="entry name" value="DEOXYURIDINE 5'-TRIPHOSPHATE NUCLEOTIDOHYDROLASE"/>
    <property type="match status" value="1"/>
</dbReference>
<comment type="catalytic activity">
    <reaction evidence="4 5">
        <text>dUTP + H2O = dUMP + diphosphate + H(+)</text>
        <dbReference type="Rhea" id="RHEA:10248"/>
        <dbReference type="ChEBI" id="CHEBI:15377"/>
        <dbReference type="ChEBI" id="CHEBI:15378"/>
        <dbReference type="ChEBI" id="CHEBI:33019"/>
        <dbReference type="ChEBI" id="CHEBI:61555"/>
        <dbReference type="ChEBI" id="CHEBI:246422"/>
        <dbReference type="EC" id="3.6.1.23"/>
    </reaction>
</comment>